<feature type="region of interest" description="Disordered" evidence="1">
    <location>
        <begin position="1"/>
        <end position="62"/>
    </location>
</feature>
<sequence>MTRAPKNTGTDAPNRDMETKAEPDPAKVAEGTITAQAVPTAAVTDADPYEPYPGANFFHGGRHSPIVAAMGSRLHQEGHAEPGQQLGPDWTNAHKRAFAAWQHQLRPKEGGDVSGIPDEAAWNKLQVPRVSRLPEES</sequence>
<reference evidence="2 3" key="1">
    <citation type="submission" date="2024-10" db="EMBL/GenBank/DDBJ databases">
        <title>The Natural Products Discovery Center: Release of the First 8490 Sequenced Strains for Exploring Actinobacteria Biosynthetic Diversity.</title>
        <authorList>
            <person name="Kalkreuter E."/>
            <person name="Kautsar S.A."/>
            <person name="Yang D."/>
            <person name="Bader C.D."/>
            <person name="Teijaro C.N."/>
            <person name="Fluegel L."/>
            <person name="Davis C.M."/>
            <person name="Simpson J.R."/>
            <person name="Lauterbach L."/>
            <person name="Steele A.D."/>
            <person name="Gui C."/>
            <person name="Meng S."/>
            <person name="Li G."/>
            <person name="Viehrig K."/>
            <person name="Ye F."/>
            <person name="Su P."/>
            <person name="Kiefer A.F."/>
            <person name="Nichols A."/>
            <person name="Cepeda A.J."/>
            <person name="Yan W."/>
            <person name="Fan B."/>
            <person name="Jiang Y."/>
            <person name="Adhikari A."/>
            <person name="Zheng C.-J."/>
            <person name="Schuster L."/>
            <person name="Cowan T.M."/>
            <person name="Smanski M.J."/>
            <person name="Chevrette M.G."/>
            <person name="De Carvalho L.P.S."/>
            <person name="Shen B."/>
        </authorList>
    </citation>
    <scope>NUCLEOTIDE SEQUENCE [LARGE SCALE GENOMIC DNA]</scope>
    <source>
        <strain evidence="2 3">NPDC001390</strain>
    </source>
</reference>
<name>A0ABW6UW88_9ACTN</name>
<organism evidence="2 3">
    <name type="scientific">Streptomyces bluensis</name>
    <dbReference type="NCBI Taxonomy" id="33897"/>
    <lineage>
        <taxon>Bacteria</taxon>
        <taxon>Bacillati</taxon>
        <taxon>Actinomycetota</taxon>
        <taxon>Actinomycetes</taxon>
        <taxon>Kitasatosporales</taxon>
        <taxon>Streptomycetaceae</taxon>
        <taxon>Streptomyces</taxon>
    </lineage>
</organism>
<feature type="compositionally biased region" description="Basic and acidic residues" evidence="1">
    <location>
        <begin position="13"/>
        <end position="27"/>
    </location>
</feature>
<evidence type="ECO:0000313" key="3">
    <source>
        <dbReference type="Proteomes" id="UP001602058"/>
    </source>
</evidence>
<dbReference type="NCBIfam" id="NF038080">
    <property type="entry name" value="PG_bind_siph"/>
    <property type="match status" value="1"/>
</dbReference>
<protein>
    <submittedName>
        <fullName evidence="2">Peptidoglycan-binding protein</fullName>
    </submittedName>
</protein>
<evidence type="ECO:0000313" key="2">
    <source>
        <dbReference type="EMBL" id="MFF4527023.1"/>
    </source>
</evidence>
<dbReference type="RefSeq" id="WP_351086153.1">
    <property type="nucleotide sequence ID" value="NZ_JBEOZG010000037.1"/>
</dbReference>
<accession>A0ABW6UW88</accession>
<gene>
    <name evidence="2" type="ORF">ACFY1D_37260</name>
</gene>
<keyword evidence="3" id="KW-1185">Reference proteome</keyword>
<evidence type="ECO:0000256" key="1">
    <source>
        <dbReference type="SAM" id="MobiDB-lite"/>
    </source>
</evidence>
<dbReference type="EMBL" id="JBIAWJ010000031">
    <property type="protein sequence ID" value="MFF4527023.1"/>
    <property type="molecule type" value="Genomic_DNA"/>
</dbReference>
<proteinExistence type="predicted"/>
<feature type="compositionally biased region" description="Polar residues" evidence="1">
    <location>
        <begin position="1"/>
        <end position="11"/>
    </location>
</feature>
<dbReference type="InterPro" id="IPR047763">
    <property type="entry name" value="PG_bind_dom_phiBT1-type"/>
</dbReference>
<comment type="caution">
    <text evidence="2">The sequence shown here is derived from an EMBL/GenBank/DDBJ whole genome shotgun (WGS) entry which is preliminary data.</text>
</comment>
<dbReference type="Proteomes" id="UP001602058">
    <property type="component" value="Unassembled WGS sequence"/>
</dbReference>